<evidence type="ECO:0000256" key="17">
    <source>
        <dbReference type="ARBA" id="ARBA00077849"/>
    </source>
</evidence>
<feature type="binding site" evidence="19">
    <location>
        <begin position="184"/>
        <end position="185"/>
    </location>
    <ligand>
        <name>ATP</name>
        <dbReference type="ChEBI" id="CHEBI:30616"/>
    </ligand>
</feature>
<dbReference type="InterPro" id="IPR014729">
    <property type="entry name" value="Rossmann-like_a/b/a_fold"/>
</dbReference>
<comment type="catalytic activity">
    <reaction evidence="10 19">
        <text>[ThiI sulfur-carrier protein]-S-sulfanyl-L-cysteine + a uridine in tRNA + 2 reduced [2Fe-2S]-[ferredoxin] + ATP + H(+) = [ThiI sulfur-carrier protein]-L-cysteine + a 4-thiouridine in tRNA + 2 oxidized [2Fe-2S]-[ferredoxin] + AMP + diphosphate</text>
        <dbReference type="Rhea" id="RHEA:24176"/>
        <dbReference type="Rhea" id="RHEA-COMP:10000"/>
        <dbReference type="Rhea" id="RHEA-COMP:10001"/>
        <dbReference type="Rhea" id="RHEA-COMP:13337"/>
        <dbReference type="Rhea" id="RHEA-COMP:13338"/>
        <dbReference type="Rhea" id="RHEA-COMP:13339"/>
        <dbReference type="Rhea" id="RHEA-COMP:13340"/>
        <dbReference type="ChEBI" id="CHEBI:15378"/>
        <dbReference type="ChEBI" id="CHEBI:29950"/>
        <dbReference type="ChEBI" id="CHEBI:30616"/>
        <dbReference type="ChEBI" id="CHEBI:33019"/>
        <dbReference type="ChEBI" id="CHEBI:33737"/>
        <dbReference type="ChEBI" id="CHEBI:33738"/>
        <dbReference type="ChEBI" id="CHEBI:61963"/>
        <dbReference type="ChEBI" id="CHEBI:65315"/>
        <dbReference type="ChEBI" id="CHEBI:136798"/>
        <dbReference type="ChEBI" id="CHEBI:456215"/>
        <dbReference type="EC" id="2.8.1.4"/>
    </reaction>
</comment>
<evidence type="ECO:0000313" key="21">
    <source>
        <dbReference type="EMBL" id="KZE39801.1"/>
    </source>
</evidence>
<dbReference type="InterPro" id="IPR050102">
    <property type="entry name" value="tRNA_sulfurtransferase_ThiI"/>
</dbReference>
<evidence type="ECO:0000256" key="8">
    <source>
        <dbReference type="ARBA" id="ARBA00022884"/>
    </source>
</evidence>
<dbReference type="AlphaFoldDB" id="A0A163G6H6"/>
<comment type="caution">
    <text evidence="21">The sequence shown here is derived from an EMBL/GenBank/DDBJ whole genome shotgun (WGS) entry which is preliminary data.</text>
</comment>
<protein>
    <recommendedName>
        <fullName evidence="15 19">Probable tRNA sulfurtransferase</fullName>
        <ecNumber evidence="14 19">2.8.1.4</ecNumber>
    </recommendedName>
    <alternativeName>
        <fullName evidence="16 19">Sulfur carrier protein ThiS sulfurtransferase</fullName>
    </alternativeName>
    <alternativeName>
        <fullName evidence="17 19">Thiamine biosynthesis protein ThiI</fullName>
    </alternativeName>
    <alternativeName>
        <fullName evidence="18 19">tRNA 4-thiouridine synthase</fullName>
    </alternativeName>
</protein>
<dbReference type="RefSeq" id="WP_063177781.1">
    <property type="nucleotide sequence ID" value="NZ_LQNT01000001.1"/>
</dbReference>
<comment type="subcellular location">
    <subcellularLocation>
        <location evidence="1 19">Cytoplasm</location>
    </subcellularLocation>
</comment>
<dbReference type="Pfam" id="PF02926">
    <property type="entry name" value="THUMP"/>
    <property type="match status" value="1"/>
</dbReference>
<feature type="binding site" evidence="19">
    <location>
        <position position="288"/>
    </location>
    <ligand>
        <name>ATP</name>
        <dbReference type="ChEBI" id="CHEBI:30616"/>
    </ligand>
</feature>
<evidence type="ECO:0000256" key="6">
    <source>
        <dbReference type="ARBA" id="ARBA00022741"/>
    </source>
</evidence>
<keyword evidence="8 19" id="KW-0694">RNA-binding</keyword>
<dbReference type="GO" id="GO:0052837">
    <property type="term" value="P:thiazole biosynthetic process"/>
    <property type="evidence" value="ECO:0007669"/>
    <property type="project" value="TreeGrafter"/>
</dbReference>
<dbReference type="SUPFAM" id="SSF143437">
    <property type="entry name" value="THUMP domain-like"/>
    <property type="match status" value="1"/>
</dbReference>
<dbReference type="FunFam" id="3.40.50.620:FF:000053">
    <property type="entry name" value="Probable tRNA sulfurtransferase"/>
    <property type="match status" value="1"/>
</dbReference>
<evidence type="ECO:0000256" key="2">
    <source>
        <dbReference type="ARBA" id="ARBA00004948"/>
    </source>
</evidence>
<evidence type="ECO:0000256" key="16">
    <source>
        <dbReference type="ARBA" id="ARBA00075337"/>
    </source>
</evidence>
<dbReference type="GO" id="GO:0005524">
    <property type="term" value="F:ATP binding"/>
    <property type="evidence" value="ECO:0007669"/>
    <property type="project" value="UniProtKB-UniRule"/>
</dbReference>
<dbReference type="PROSITE" id="PS51165">
    <property type="entry name" value="THUMP"/>
    <property type="match status" value="1"/>
</dbReference>
<dbReference type="Proteomes" id="UP000076490">
    <property type="component" value="Unassembled WGS sequence"/>
</dbReference>
<dbReference type="GO" id="GO:0009228">
    <property type="term" value="P:thiamine biosynthetic process"/>
    <property type="evidence" value="ECO:0007669"/>
    <property type="project" value="UniProtKB-KW"/>
</dbReference>
<feature type="binding site" evidence="19">
    <location>
        <begin position="209"/>
        <end position="210"/>
    </location>
    <ligand>
        <name>ATP</name>
        <dbReference type="ChEBI" id="CHEBI:30616"/>
    </ligand>
</feature>
<name>A0A163G6H6_9BACL</name>
<evidence type="ECO:0000256" key="10">
    <source>
        <dbReference type="ARBA" id="ARBA00050570"/>
    </source>
</evidence>
<evidence type="ECO:0000313" key="22">
    <source>
        <dbReference type="Proteomes" id="UP000076490"/>
    </source>
</evidence>
<keyword evidence="4 19" id="KW-0820">tRNA-binding</keyword>
<evidence type="ECO:0000256" key="18">
    <source>
        <dbReference type="ARBA" id="ARBA00080570"/>
    </source>
</evidence>
<dbReference type="PANTHER" id="PTHR43209:SF1">
    <property type="entry name" value="TRNA SULFURTRANSFERASE"/>
    <property type="match status" value="1"/>
</dbReference>
<dbReference type="InterPro" id="IPR020536">
    <property type="entry name" value="ThiI_AANH"/>
</dbReference>
<comment type="function">
    <text evidence="12 19">Catalyzes the ATP-dependent transfer of a sulfur to tRNA to produce 4-thiouridine in position 8 of tRNAs, which functions as a near-UV photosensor. Also catalyzes the transfer of sulfur to the sulfur carrier protein ThiS, forming ThiS-thiocarboxylate. This is a step in the synthesis of thiazole, in the thiamine biosynthesis pathway. The sulfur is donated as persulfide by IscS.</text>
</comment>
<sequence length="401" mass="45068">MMYHEIMIRYGELSLKGKNRNVFIRKLRDNIRRIMKDLPTVKVKAEHDRMYLFAEEGREIEEALKRLPDVFGIQSFSPAVRCKADLDTIKETAERILSHMETEGKTFKVEVRRADKTFPLKTIELQQEMGGHLLPIYPGLVVKMKNPEIRLLIDIREDGAYLSTTTIQGAGGLPAGSNGHALLMLSGGIDSPVAGYLMMKRGLKLDVIHFHSPPFTSEQSKQKVVELAERLSAFGTRIRMHTIQFTEIQQAVQDAVPSALTMTTTRRMMMKIADMVREEIRAKAIVTGESLGQVASQTLDSLSAINEVTSTPVLRPLIAMDKLDIISIAEKIGTYETSIRPFEDCCTIFTPANPATKPKTDKVIYYEGNADFGPMIEKAVAEREIIELPIKKEEDPFSDLL</sequence>
<comment type="pathway">
    <text evidence="2 19">Cofactor biosynthesis; thiamine diphosphate biosynthesis.</text>
</comment>
<evidence type="ECO:0000256" key="13">
    <source>
        <dbReference type="ARBA" id="ARBA00061472"/>
    </source>
</evidence>
<comment type="catalytic activity">
    <reaction evidence="11 19">
        <text>[ThiS sulfur-carrier protein]-C-terminal Gly-Gly-AMP + S-sulfanyl-L-cysteinyl-[cysteine desulfurase] + AH2 = [ThiS sulfur-carrier protein]-C-terminal-Gly-aminoethanethioate + L-cysteinyl-[cysteine desulfurase] + A + AMP + 2 H(+)</text>
        <dbReference type="Rhea" id="RHEA:43340"/>
        <dbReference type="Rhea" id="RHEA-COMP:12157"/>
        <dbReference type="Rhea" id="RHEA-COMP:12158"/>
        <dbReference type="Rhea" id="RHEA-COMP:12910"/>
        <dbReference type="Rhea" id="RHEA-COMP:19908"/>
        <dbReference type="ChEBI" id="CHEBI:13193"/>
        <dbReference type="ChEBI" id="CHEBI:15378"/>
        <dbReference type="ChEBI" id="CHEBI:17499"/>
        <dbReference type="ChEBI" id="CHEBI:29950"/>
        <dbReference type="ChEBI" id="CHEBI:61963"/>
        <dbReference type="ChEBI" id="CHEBI:90618"/>
        <dbReference type="ChEBI" id="CHEBI:232372"/>
        <dbReference type="ChEBI" id="CHEBI:456215"/>
    </reaction>
</comment>
<keyword evidence="7 19" id="KW-0067">ATP-binding</keyword>
<reference evidence="21 22" key="1">
    <citation type="submission" date="2016-01" db="EMBL/GenBank/DDBJ databases">
        <title>Whole genome sequencing of Bhargavaea cecembensis T14.</title>
        <authorList>
            <person name="Hong K.W."/>
        </authorList>
    </citation>
    <scope>NUCLEOTIDE SEQUENCE [LARGE SCALE GENOMIC DNA]</scope>
    <source>
        <strain evidence="21 22">T14</strain>
    </source>
</reference>
<evidence type="ECO:0000256" key="4">
    <source>
        <dbReference type="ARBA" id="ARBA00022555"/>
    </source>
</evidence>
<evidence type="ECO:0000259" key="20">
    <source>
        <dbReference type="PROSITE" id="PS51165"/>
    </source>
</evidence>
<feature type="binding site" evidence="19">
    <location>
        <position position="297"/>
    </location>
    <ligand>
        <name>ATP</name>
        <dbReference type="ChEBI" id="CHEBI:30616"/>
    </ligand>
</feature>
<dbReference type="GO" id="GO:0004810">
    <property type="term" value="F:CCA tRNA nucleotidyltransferase activity"/>
    <property type="evidence" value="ECO:0007669"/>
    <property type="project" value="InterPro"/>
</dbReference>
<evidence type="ECO:0000256" key="9">
    <source>
        <dbReference type="ARBA" id="ARBA00022977"/>
    </source>
</evidence>
<dbReference type="SUPFAM" id="SSF52402">
    <property type="entry name" value="Adenine nucleotide alpha hydrolases-like"/>
    <property type="match status" value="1"/>
</dbReference>
<dbReference type="Pfam" id="PF22025">
    <property type="entry name" value="ThiI_fer"/>
    <property type="match status" value="1"/>
</dbReference>
<evidence type="ECO:0000256" key="7">
    <source>
        <dbReference type="ARBA" id="ARBA00022840"/>
    </source>
</evidence>
<comment type="similarity">
    <text evidence="13 19">Belongs to the ThiI family.</text>
</comment>
<evidence type="ECO:0000256" key="19">
    <source>
        <dbReference type="HAMAP-Rule" id="MF_00021"/>
    </source>
</evidence>
<evidence type="ECO:0000256" key="3">
    <source>
        <dbReference type="ARBA" id="ARBA00022490"/>
    </source>
</evidence>
<dbReference type="GO" id="GO:0005829">
    <property type="term" value="C:cytosol"/>
    <property type="evidence" value="ECO:0007669"/>
    <property type="project" value="TreeGrafter"/>
</dbReference>
<dbReference type="SMART" id="SM00981">
    <property type="entry name" value="THUMP"/>
    <property type="match status" value="1"/>
</dbReference>
<dbReference type="NCBIfam" id="TIGR00342">
    <property type="entry name" value="tRNA uracil 4-sulfurtransferase ThiI"/>
    <property type="match status" value="1"/>
</dbReference>
<keyword evidence="3 19" id="KW-0963">Cytoplasm</keyword>
<dbReference type="InterPro" id="IPR004114">
    <property type="entry name" value="THUMP_dom"/>
</dbReference>
<dbReference type="GO" id="GO:0002937">
    <property type="term" value="P:tRNA 4-thiouridine biosynthesis"/>
    <property type="evidence" value="ECO:0007669"/>
    <property type="project" value="TreeGrafter"/>
</dbReference>
<dbReference type="Gene3D" id="3.40.50.620">
    <property type="entry name" value="HUPs"/>
    <property type="match status" value="1"/>
</dbReference>
<organism evidence="21 22">
    <name type="scientific">Bhargavaea cecembensis</name>
    <dbReference type="NCBI Taxonomy" id="394098"/>
    <lineage>
        <taxon>Bacteria</taxon>
        <taxon>Bacillati</taxon>
        <taxon>Bacillota</taxon>
        <taxon>Bacilli</taxon>
        <taxon>Bacillales</taxon>
        <taxon>Caryophanaceae</taxon>
        <taxon>Bhargavaea</taxon>
    </lineage>
</organism>
<dbReference type="Gene3D" id="3.30.2130.30">
    <property type="match status" value="1"/>
</dbReference>
<dbReference type="EC" id="2.8.1.4" evidence="14 19"/>
<dbReference type="InterPro" id="IPR049962">
    <property type="entry name" value="THUMP_ThiI"/>
</dbReference>
<accession>A0A163G6H6</accession>
<dbReference type="PANTHER" id="PTHR43209">
    <property type="entry name" value="TRNA SULFURTRANSFERASE"/>
    <property type="match status" value="1"/>
</dbReference>
<dbReference type="EMBL" id="LQNT01000001">
    <property type="protein sequence ID" value="KZE39801.1"/>
    <property type="molecule type" value="Genomic_DNA"/>
</dbReference>
<evidence type="ECO:0000256" key="5">
    <source>
        <dbReference type="ARBA" id="ARBA00022679"/>
    </source>
</evidence>
<evidence type="ECO:0000256" key="1">
    <source>
        <dbReference type="ARBA" id="ARBA00004496"/>
    </source>
</evidence>
<evidence type="ECO:0000256" key="12">
    <source>
        <dbReference type="ARBA" id="ARBA00058382"/>
    </source>
</evidence>
<feature type="binding site" evidence="19">
    <location>
        <position position="266"/>
    </location>
    <ligand>
        <name>ATP</name>
        <dbReference type="ChEBI" id="CHEBI:30616"/>
    </ligand>
</feature>
<keyword evidence="9 19" id="KW-0784">Thiamine biosynthesis</keyword>
<dbReference type="InterPro" id="IPR054173">
    <property type="entry name" value="ThiI_fer"/>
</dbReference>
<dbReference type="CDD" id="cd11716">
    <property type="entry name" value="THUMP_ThiI"/>
    <property type="match status" value="1"/>
</dbReference>
<dbReference type="InterPro" id="IPR049961">
    <property type="entry name" value="ThiI_N"/>
</dbReference>
<keyword evidence="5 19" id="KW-0808">Transferase</keyword>
<dbReference type="GO" id="GO:0000049">
    <property type="term" value="F:tRNA binding"/>
    <property type="evidence" value="ECO:0007669"/>
    <property type="project" value="UniProtKB-UniRule"/>
</dbReference>
<dbReference type="UniPathway" id="UPA00060"/>
<dbReference type="OrthoDB" id="9773948at2"/>
<dbReference type="CDD" id="cd01712">
    <property type="entry name" value="PPase_ThiI"/>
    <property type="match status" value="1"/>
</dbReference>
<feature type="domain" description="THUMP" evidence="20">
    <location>
        <begin position="61"/>
        <end position="166"/>
    </location>
</feature>
<dbReference type="GO" id="GO:0009229">
    <property type="term" value="P:thiamine diphosphate biosynthetic process"/>
    <property type="evidence" value="ECO:0007669"/>
    <property type="project" value="UniProtKB-UniRule"/>
</dbReference>
<dbReference type="InterPro" id="IPR003720">
    <property type="entry name" value="tRNA_STrfase"/>
</dbReference>
<dbReference type="HAMAP" id="MF_00021">
    <property type="entry name" value="ThiI"/>
    <property type="match status" value="1"/>
</dbReference>
<evidence type="ECO:0000256" key="14">
    <source>
        <dbReference type="ARBA" id="ARBA00066827"/>
    </source>
</evidence>
<gene>
    <name evidence="19" type="primary">thiI</name>
    <name evidence="21" type="ORF">AV656_00465</name>
</gene>
<dbReference type="Pfam" id="PF02568">
    <property type="entry name" value="ThiI"/>
    <property type="match status" value="1"/>
</dbReference>
<evidence type="ECO:0000256" key="15">
    <source>
        <dbReference type="ARBA" id="ARBA00071867"/>
    </source>
</evidence>
<proteinExistence type="inferred from homology"/>
<dbReference type="GO" id="GO:0140741">
    <property type="term" value="F:tRNA-uracil-4 sulfurtransferase activity"/>
    <property type="evidence" value="ECO:0007669"/>
    <property type="project" value="UniProtKB-EC"/>
</dbReference>
<keyword evidence="6 19" id="KW-0547">Nucleotide-binding</keyword>
<evidence type="ECO:0000256" key="11">
    <source>
        <dbReference type="ARBA" id="ARBA00052330"/>
    </source>
</evidence>